<evidence type="ECO:0000313" key="2">
    <source>
        <dbReference type="EMBL" id="CAG6513425.1"/>
    </source>
</evidence>
<dbReference type="EMBL" id="HBUE01167623">
    <property type="protein sequence ID" value="CAG6513425.1"/>
    <property type="molecule type" value="Transcribed_RNA"/>
</dbReference>
<keyword evidence="1" id="KW-0175">Coiled coil</keyword>
<reference evidence="2" key="1">
    <citation type="submission" date="2021-05" db="EMBL/GenBank/DDBJ databases">
        <authorList>
            <person name="Alioto T."/>
            <person name="Alioto T."/>
            <person name="Gomez Garrido J."/>
        </authorList>
    </citation>
    <scope>NUCLEOTIDE SEQUENCE</scope>
</reference>
<sequence length="158" mass="17839">MGILEVNVNADCAEFMAELHSLNAAVFRNFLFFQNLTSTLLGFLEDCNVKDFAASIDSWQPQFNQTKEAYDAYASKLKIFADKHGGGQQLEDVVQNLLENNAKMHQMMDQLCEEIELLKERFDSTCEKLAAVDGAVAKIEALFDDEDYEGGSDHWDKI</sequence>
<feature type="coiled-coil region" evidence="1">
    <location>
        <begin position="94"/>
        <end position="128"/>
    </location>
</feature>
<name>A0A8D8DIK4_CULPI</name>
<protein>
    <submittedName>
        <fullName evidence="2">(northern house mosquito) hypothetical protein</fullName>
    </submittedName>
</protein>
<evidence type="ECO:0000256" key="1">
    <source>
        <dbReference type="SAM" id="Coils"/>
    </source>
</evidence>
<organism evidence="2">
    <name type="scientific">Culex pipiens</name>
    <name type="common">House mosquito</name>
    <dbReference type="NCBI Taxonomy" id="7175"/>
    <lineage>
        <taxon>Eukaryota</taxon>
        <taxon>Metazoa</taxon>
        <taxon>Ecdysozoa</taxon>
        <taxon>Arthropoda</taxon>
        <taxon>Hexapoda</taxon>
        <taxon>Insecta</taxon>
        <taxon>Pterygota</taxon>
        <taxon>Neoptera</taxon>
        <taxon>Endopterygota</taxon>
        <taxon>Diptera</taxon>
        <taxon>Nematocera</taxon>
        <taxon>Culicoidea</taxon>
        <taxon>Culicidae</taxon>
        <taxon>Culicinae</taxon>
        <taxon>Culicini</taxon>
        <taxon>Culex</taxon>
        <taxon>Culex</taxon>
    </lineage>
</organism>
<dbReference type="AlphaFoldDB" id="A0A8D8DIK4"/>
<proteinExistence type="predicted"/>
<accession>A0A8D8DIK4</accession>
<dbReference type="EMBL" id="HBUE01272945">
    <property type="protein sequence ID" value="CAG6564894.1"/>
    <property type="molecule type" value="Transcribed_RNA"/>
</dbReference>
<dbReference type="EMBL" id="HBUE01136249">
    <property type="protein sequence ID" value="CAG6498634.1"/>
    <property type="molecule type" value="Transcribed_RNA"/>
</dbReference>